<organism evidence="2 3">
    <name type="scientific">Rickettsia rickettsii (strain Sheila Smith)</name>
    <dbReference type="NCBI Taxonomy" id="392021"/>
    <lineage>
        <taxon>Bacteria</taxon>
        <taxon>Pseudomonadati</taxon>
        <taxon>Pseudomonadota</taxon>
        <taxon>Alphaproteobacteria</taxon>
        <taxon>Rickettsiales</taxon>
        <taxon>Rickettsiaceae</taxon>
        <taxon>Rickettsieae</taxon>
        <taxon>Rickettsia</taxon>
        <taxon>spotted fever group</taxon>
    </lineage>
</organism>
<dbReference type="SUPFAM" id="SSF52821">
    <property type="entry name" value="Rhodanese/Cell cycle control phosphatase"/>
    <property type="match status" value="1"/>
</dbReference>
<dbReference type="Gene3D" id="3.40.250.10">
    <property type="entry name" value="Rhodanese-like domain"/>
    <property type="match status" value="1"/>
</dbReference>
<proteinExistence type="predicted"/>
<dbReference type="InterPro" id="IPR036873">
    <property type="entry name" value="Rhodanese-like_dom_sf"/>
</dbReference>
<dbReference type="InterPro" id="IPR001763">
    <property type="entry name" value="Rhodanese-like_dom"/>
</dbReference>
<feature type="domain" description="Rhodanese" evidence="1">
    <location>
        <begin position="34"/>
        <end position="134"/>
    </location>
</feature>
<reference evidence="3" key="1">
    <citation type="submission" date="2007-09" db="EMBL/GenBank/DDBJ databases">
        <title>Complete genome sequence of Rickettsia rickettsii.</title>
        <authorList>
            <person name="Madan A."/>
            <person name="Fahey J."/>
            <person name="Helton E."/>
            <person name="Ketteman M."/>
            <person name="Madan A."/>
            <person name="Rodrigues S."/>
            <person name="Sanchez A."/>
            <person name="Dasch G."/>
            <person name="Eremeeva M."/>
        </authorList>
    </citation>
    <scope>NUCLEOTIDE SEQUENCE [LARGE SCALE GENOMIC DNA]</scope>
    <source>
        <strain evidence="3">Sheila Smith</strain>
    </source>
</reference>
<dbReference type="EMBL" id="CP000848">
    <property type="protein sequence ID" value="ABV76505.1"/>
    <property type="molecule type" value="Genomic_DNA"/>
</dbReference>
<dbReference type="PROSITE" id="PS50206">
    <property type="entry name" value="RHODANESE_3"/>
    <property type="match status" value="1"/>
</dbReference>
<name>A0A0H3AYT2_RICRS</name>
<evidence type="ECO:0000313" key="3">
    <source>
        <dbReference type="Proteomes" id="UP000006832"/>
    </source>
</evidence>
<accession>A0A0H3AYT2</accession>
<sequence length="140" mass="16370">MGKILLTFIINNSKKINMSVQNICSTKAYDMLISNDNAFLVDVRTREEWQQVGIPHLDNKNKMLFLSWQLNKDFEDNFLSIVNDKIHAIIFFLCRSGYRSFIAANFITNIGYKNCYNISDGFEGNNQDKGWKQNNLPWQF</sequence>
<dbReference type="KEGG" id="rri:A1G_05050"/>
<dbReference type="InterPro" id="IPR044240">
    <property type="entry name" value="STR4-like"/>
</dbReference>
<dbReference type="Pfam" id="PF00581">
    <property type="entry name" value="Rhodanese"/>
    <property type="match status" value="1"/>
</dbReference>
<evidence type="ECO:0000313" key="2">
    <source>
        <dbReference type="EMBL" id="ABV76505.1"/>
    </source>
</evidence>
<protein>
    <recommendedName>
        <fullName evidence="1">Rhodanese domain-containing protein</fullName>
    </recommendedName>
</protein>
<dbReference type="PANTHER" id="PTHR47377:SF1">
    <property type="entry name" value="RHODANESE-LIKE DOMAIN-CONTAINING PROTEIN 4, CHLOROPLASTIC"/>
    <property type="match status" value="1"/>
</dbReference>
<dbReference type="CDD" id="cd01522">
    <property type="entry name" value="RHOD_1"/>
    <property type="match status" value="1"/>
</dbReference>
<dbReference type="PANTHER" id="PTHR47377">
    <property type="entry name" value="RHODANESE-LIKE DOMAIN-CONTAINING PROTEIN 4, CHLOROPLASTIC"/>
    <property type="match status" value="1"/>
</dbReference>
<dbReference type="Proteomes" id="UP000006832">
    <property type="component" value="Chromosome"/>
</dbReference>
<dbReference type="HOGENOM" id="CLU_089574_10_1_5"/>
<evidence type="ECO:0000259" key="1">
    <source>
        <dbReference type="PROSITE" id="PS50206"/>
    </source>
</evidence>
<gene>
    <name evidence="2" type="ordered locus">A1G_05050</name>
</gene>
<dbReference type="SMART" id="SM00450">
    <property type="entry name" value="RHOD"/>
    <property type="match status" value="1"/>
</dbReference>
<dbReference type="AlphaFoldDB" id="A0A0H3AYT2"/>